<dbReference type="STRING" id="560819.SAMN05428998_105246"/>
<protein>
    <recommendedName>
        <fullName evidence="1">Segregation and condensation protein A</fullName>
    </recommendedName>
</protein>
<proteinExistence type="predicted"/>
<gene>
    <name evidence="3" type="ORF">SAMN05428998_105246</name>
</gene>
<dbReference type="AlphaFoldDB" id="A0A1Y6BJK1"/>
<keyword evidence="4" id="KW-1185">Reference proteome</keyword>
<dbReference type="PANTHER" id="PTHR33969:SF2">
    <property type="entry name" value="SEGREGATION AND CONDENSATION PROTEIN A"/>
    <property type="match status" value="1"/>
</dbReference>
<feature type="region of interest" description="Disordered" evidence="2">
    <location>
        <begin position="262"/>
        <end position="285"/>
    </location>
</feature>
<evidence type="ECO:0000256" key="1">
    <source>
        <dbReference type="ARBA" id="ARBA00044777"/>
    </source>
</evidence>
<accession>A0A1Y6BJK1</accession>
<dbReference type="Proteomes" id="UP000192917">
    <property type="component" value="Unassembled WGS sequence"/>
</dbReference>
<dbReference type="RefSeq" id="WP_085122310.1">
    <property type="nucleotide sequence ID" value="NZ_FWZX01000005.1"/>
</dbReference>
<organism evidence="3 4">
    <name type="scientific">Tistlia consotensis USBA 355</name>
    <dbReference type="NCBI Taxonomy" id="560819"/>
    <lineage>
        <taxon>Bacteria</taxon>
        <taxon>Pseudomonadati</taxon>
        <taxon>Pseudomonadota</taxon>
        <taxon>Alphaproteobacteria</taxon>
        <taxon>Rhodospirillales</taxon>
        <taxon>Rhodovibrionaceae</taxon>
        <taxon>Tistlia</taxon>
    </lineage>
</organism>
<reference evidence="3 4" key="1">
    <citation type="submission" date="2017-04" db="EMBL/GenBank/DDBJ databases">
        <authorList>
            <person name="Afonso C.L."/>
            <person name="Miller P.J."/>
            <person name="Scott M.A."/>
            <person name="Spackman E."/>
            <person name="Goraichik I."/>
            <person name="Dimitrov K.M."/>
            <person name="Suarez D.L."/>
            <person name="Swayne D.E."/>
        </authorList>
    </citation>
    <scope>NUCLEOTIDE SEQUENCE [LARGE SCALE GENOMIC DNA]</scope>
    <source>
        <strain evidence="3 4">USBA 355</strain>
    </source>
</reference>
<dbReference type="Gene3D" id="6.10.250.2410">
    <property type="match status" value="1"/>
</dbReference>
<name>A0A1Y6BJK1_9PROT</name>
<evidence type="ECO:0000313" key="4">
    <source>
        <dbReference type="Proteomes" id="UP000192917"/>
    </source>
</evidence>
<sequence length="285" mass="31157">MSGADFAEDSGAPTPLVERLVVDVEGFEGPLDLLLELARDQKVDITKISILALAEQYLAFVQEARRVRLELAADYLVMAAWLAYLKSRLLLPAPEPDGEEPTGEELAAALRFQLQRLQALRDAGGKLVALPQLGRDTFARGEPEKVRAVETVVYEATLFDLLKAYGRMQRKAGGHNLRIARVDLYSVEEAVKRLSQMLGEMPSWRALVAFLPPALATGDPLAARSAVASTFVASLELCKRGLLDLRQDRTFAPIYLRSRPEGERDLGEFDGAEPPGQEGGAEEGA</sequence>
<dbReference type="EMBL" id="FWZX01000005">
    <property type="protein sequence ID" value="SMF14196.1"/>
    <property type="molecule type" value="Genomic_DNA"/>
</dbReference>
<dbReference type="InterPro" id="IPR003768">
    <property type="entry name" value="ScpA"/>
</dbReference>
<dbReference type="PANTHER" id="PTHR33969">
    <property type="entry name" value="SEGREGATION AND CONDENSATION PROTEIN A"/>
    <property type="match status" value="1"/>
</dbReference>
<evidence type="ECO:0000313" key="3">
    <source>
        <dbReference type="EMBL" id="SMF14196.1"/>
    </source>
</evidence>
<dbReference type="Pfam" id="PF02616">
    <property type="entry name" value="SMC_ScpA"/>
    <property type="match status" value="1"/>
</dbReference>
<evidence type="ECO:0000256" key="2">
    <source>
        <dbReference type="SAM" id="MobiDB-lite"/>
    </source>
</evidence>